<dbReference type="AlphaFoldDB" id="A0AAV9LBB1"/>
<reference evidence="1 2" key="1">
    <citation type="submission" date="2023-10" db="EMBL/GenBank/DDBJ databases">
        <title>Genome-Wide Identification Analysis in wild type Solanum Pinnatisectum Reveals Some Genes Defensing Phytophthora Infestans.</title>
        <authorList>
            <person name="Sun C."/>
        </authorList>
    </citation>
    <scope>NUCLEOTIDE SEQUENCE [LARGE SCALE GENOMIC DNA]</scope>
    <source>
        <strain evidence="1">LQN</strain>
        <tissue evidence="1">Leaf</tissue>
    </source>
</reference>
<protein>
    <recommendedName>
        <fullName evidence="3">F-box protein</fullName>
    </recommendedName>
</protein>
<comment type="caution">
    <text evidence="1">The sequence shown here is derived from an EMBL/GenBank/DDBJ whole genome shotgun (WGS) entry which is preliminary data.</text>
</comment>
<dbReference type="EMBL" id="JAWPEI010000007">
    <property type="protein sequence ID" value="KAK4722100.1"/>
    <property type="molecule type" value="Genomic_DNA"/>
</dbReference>
<sequence length="127" mass="14918">MLAGYRSMTFLYEMKEEGCWSKVVTVQPRIDPHLPRDIWENDKIVFEIRETKQLVLYDLTTSEVTDLGIQMDRTSCVFNYKESLALIKSEDETQDQDNVVEQIEHFFSVRSTDDKSLFTIRGPPYAR</sequence>
<evidence type="ECO:0000313" key="2">
    <source>
        <dbReference type="Proteomes" id="UP001311915"/>
    </source>
</evidence>
<gene>
    <name evidence="1" type="ORF">R3W88_012333</name>
</gene>
<name>A0AAV9LBB1_9SOLN</name>
<dbReference type="Proteomes" id="UP001311915">
    <property type="component" value="Unassembled WGS sequence"/>
</dbReference>
<evidence type="ECO:0008006" key="3">
    <source>
        <dbReference type="Google" id="ProtNLM"/>
    </source>
</evidence>
<keyword evidence="2" id="KW-1185">Reference proteome</keyword>
<accession>A0AAV9LBB1</accession>
<evidence type="ECO:0000313" key="1">
    <source>
        <dbReference type="EMBL" id="KAK4722100.1"/>
    </source>
</evidence>
<proteinExistence type="predicted"/>
<organism evidence="1 2">
    <name type="scientific">Solanum pinnatisectum</name>
    <name type="common">tansyleaf nightshade</name>
    <dbReference type="NCBI Taxonomy" id="50273"/>
    <lineage>
        <taxon>Eukaryota</taxon>
        <taxon>Viridiplantae</taxon>
        <taxon>Streptophyta</taxon>
        <taxon>Embryophyta</taxon>
        <taxon>Tracheophyta</taxon>
        <taxon>Spermatophyta</taxon>
        <taxon>Magnoliopsida</taxon>
        <taxon>eudicotyledons</taxon>
        <taxon>Gunneridae</taxon>
        <taxon>Pentapetalae</taxon>
        <taxon>asterids</taxon>
        <taxon>lamiids</taxon>
        <taxon>Solanales</taxon>
        <taxon>Solanaceae</taxon>
        <taxon>Solanoideae</taxon>
        <taxon>Solaneae</taxon>
        <taxon>Solanum</taxon>
    </lineage>
</organism>